<feature type="chain" id="PRO_5026155472" evidence="2">
    <location>
        <begin position="27"/>
        <end position="184"/>
    </location>
</feature>
<evidence type="ECO:0000256" key="1">
    <source>
        <dbReference type="SAM" id="Phobius"/>
    </source>
</evidence>
<reference evidence="3 4" key="1">
    <citation type="submission" date="2020-02" db="EMBL/GenBank/DDBJ databases">
        <authorList>
            <person name="Ferguson B K."/>
        </authorList>
    </citation>
    <scope>NUCLEOTIDE SEQUENCE [LARGE SCALE GENOMIC DNA]</scope>
</reference>
<sequence length="184" mass="21249">MPRRECSARILLIFLIFHSSPVMSQATECVPGYTGGDIALAVFLTIVIIALLQAAALYGWRYYNSKMSANRRGIRNPFPDTSGTGTTSARIRHLYIWTLYWEEIKLENQDPKFRTLTGNRTQYLQISALGFISALRILSTVTPRRWPFTRLSVERLWLETERLASTRPNTCHSDELLWRHSDRN</sequence>
<keyword evidence="1" id="KW-0812">Transmembrane</keyword>
<accession>A0A6H5GVA3</accession>
<gene>
    <name evidence="3" type="ORF">NTEN_LOCUS13213</name>
</gene>
<feature type="transmembrane region" description="Helical" evidence="1">
    <location>
        <begin position="40"/>
        <end position="63"/>
    </location>
</feature>
<feature type="signal peptide" evidence="2">
    <location>
        <begin position="1"/>
        <end position="26"/>
    </location>
</feature>
<keyword evidence="1" id="KW-1133">Transmembrane helix</keyword>
<proteinExistence type="predicted"/>
<organism evidence="3 4">
    <name type="scientific">Nesidiocoris tenuis</name>
    <dbReference type="NCBI Taxonomy" id="355587"/>
    <lineage>
        <taxon>Eukaryota</taxon>
        <taxon>Metazoa</taxon>
        <taxon>Ecdysozoa</taxon>
        <taxon>Arthropoda</taxon>
        <taxon>Hexapoda</taxon>
        <taxon>Insecta</taxon>
        <taxon>Pterygota</taxon>
        <taxon>Neoptera</taxon>
        <taxon>Paraneoptera</taxon>
        <taxon>Hemiptera</taxon>
        <taxon>Heteroptera</taxon>
        <taxon>Panheteroptera</taxon>
        <taxon>Cimicomorpha</taxon>
        <taxon>Miridae</taxon>
        <taxon>Dicyphina</taxon>
        <taxon>Nesidiocoris</taxon>
    </lineage>
</organism>
<protein>
    <submittedName>
        <fullName evidence="3">Uncharacterized protein</fullName>
    </submittedName>
</protein>
<dbReference type="AlphaFoldDB" id="A0A6H5GVA3"/>
<keyword evidence="4" id="KW-1185">Reference proteome</keyword>
<dbReference type="Proteomes" id="UP000479000">
    <property type="component" value="Unassembled WGS sequence"/>
</dbReference>
<evidence type="ECO:0000313" key="4">
    <source>
        <dbReference type="Proteomes" id="UP000479000"/>
    </source>
</evidence>
<dbReference type="EMBL" id="CADCXU010019869">
    <property type="protein sequence ID" value="CAB0007967.1"/>
    <property type="molecule type" value="Genomic_DNA"/>
</dbReference>
<name>A0A6H5GVA3_9HEMI</name>
<evidence type="ECO:0000256" key="2">
    <source>
        <dbReference type="SAM" id="SignalP"/>
    </source>
</evidence>
<evidence type="ECO:0000313" key="3">
    <source>
        <dbReference type="EMBL" id="CAB0007967.1"/>
    </source>
</evidence>
<keyword evidence="1" id="KW-0472">Membrane</keyword>
<keyword evidence="2" id="KW-0732">Signal</keyword>